<dbReference type="Proteomes" id="UP000277671">
    <property type="component" value="Unassembled WGS sequence"/>
</dbReference>
<keyword evidence="3" id="KW-1185">Reference proteome</keyword>
<protein>
    <submittedName>
        <fullName evidence="2">Uncharacterized protein</fullName>
    </submittedName>
</protein>
<sequence length="65" mass="6769">MQVQQLEQGAAQALIAQKPSKIGVTGVKNMLAALTGGGEKVGTGTVTRDNPNTPEIQQALYQSKC</sequence>
<dbReference type="Gene3D" id="3.40.50.2300">
    <property type="match status" value="2"/>
</dbReference>
<feature type="compositionally biased region" description="Polar residues" evidence="1">
    <location>
        <begin position="48"/>
        <end position="65"/>
    </location>
</feature>
<organism evidence="2 3">
    <name type="scientific">Micromonospora pisi</name>
    <dbReference type="NCBI Taxonomy" id="589240"/>
    <lineage>
        <taxon>Bacteria</taxon>
        <taxon>Bacillati</taxon>
        <taxon>Actinomycetota</taxon>
        <taxon>Actinomycetes</taxon>
        <taxon>Micromonosporales</taxon>
        <taxon>Micromonosporaceae</taxon>
        <taxon>Micromonospora</taxon>
    </lineage>
</organism>
<gene>
    <name evidence="2" type="ORF">BDK92_2080</name>
</gene>
<dbReference type="EMBL" id="RBKT01000001">
    <property type="protein sequence ID" value="RKR87783.1"/>
    <property type="molecule type" value="Genomic_DNA"/>
</dbReference>
<accession>A0A495JFW7</accession>
<evidence type="ECO:0000313" key="3">
    <source>
        <dbReference type="Proteomes" id="UP000277671"/>
    </source>
</evidence>
<proteinExistence type="predicted"/>
<feature type="region of interest" description="Disordered" evidence="1">
    <location>
        <begin position="42"/>
        <end position="65"/>
    </location>
</feature>
<evidence type="ECO:0000256" key="1">
    <source>
        <dbReference type="SAM" id="MobiDB-lite"/>
    </source>
</evidence>
<name>A0A495JFW7_9ACTN</name>
<evidence type="ECO:0000313" key="2">
    <source>
        <dbReference type="EMBL" id="RKR87783.1"/>
    </source>
</evidence>
<reference evidence="2 3" key="1">
    <citation type="submission" date="2018-10" db="EMBL/GenBank/DDBJ databases">
        <title>Sequencing the genomes of 1000 actinobacteria strains.</title>
        <authorList>
            <person name="Klenk H.-P."/>
        </authorList>
    </citation>
    <scope>NUCLEOTIDE SEQUENCE [LARGE SCALE GENOMIC DNA]</scope>
    <source>
        <strain evidence="2 3">DSM 45175</strain>
    </source>
</reference>
<dbReference type="AlphaFoldDB" id="A0A495JFW7"/>
<comment type="caution">
    <text evidence="2">The sequence shown here is derived from an EMBL/GenBank/DDBJ whole genome shotgun (WGS) entry which is preliminary data.</text>
</comment>